<organism evidence="3">
    <name type="scientific">Melampsora larici-populina (strain 98AG31 / pathotype 3-4-7)</name>
    <name type="common">Poplar leaf rust fungus</name>
    <dbReference type="NCBI Taxonomy" id="747676"/>
    <lineage>
        <taxon>Eukaryota</taxon>
        <taxon>Fungi</taxon>
        <taxon>Dikarya</taxon>
        <taxon>Basidiomycota</taxon>
        <taxon>Pucciniomycotina</taxon>
        <taxon>Pucciniomycetes</taxon>
        <taxon>Pucciniales</taxon>
        <taxon>Melampsoraceae</taxon>
        <taxon>Melampsora</taxon>
    </lineage>
</organism>
<dbReference type="EMBL" id="GL883095">
    <property type="protein sequence ID" value="EGG10134.1"/>
    <property type="molecule type" value="Genomic_DNA"/>
</dbReference>
<dbReference type="OrthoDB" id="10281228at2759"/>
<dbReference type="VEuPathDB" id="FungiDB:MELLADRAFT_123864"/>
<reference evidence="3" key="1">
    <citation type="journal article" date="2011" name="Proc. Natl. Acad. Sci. U.S.A.">
        <title>Obligate biotrophy features unraveled by the genomic analysis of rust fungi.</title>
        <authorList>
            <person name="Duplessis S."/>
            <person name="Cuomo C.A."/>
            <person name="Lin Y.-C."/>
            <person name="Aerts A."/>
            <person name="Tisserant E."/>
            <person name="Veneault-Fourrey C."/>
            <person name="Joly D.L."/>
            <person name="Hacquard S."/>
            <person name="Amselem J."/>
            <person name="Cantarel B.L."/>
            <person name="Chiu R."/>
            <person name="Coutinho P.M."/>
            <person name="Feau N."/>
            <person name="Field M."/>
            <person name="Frey P."/>
            <person name="Gelhaye E."/>
            <person name="Goldberg J."/>
            <person name="Grabherr M.G."/>
            <person name="Kodira C.D."/>
            <person name="Kohler A."/>
            <person name="Kuees U."/>
            <person name="Lindquist E.A."/>
            <person name="Lucas S.M."/>
            <person name="Mago R."/>
            <person name="Mauceli E."/>
            <person name="Morin E."/>
            <person name="Murat C."/>
            <person name="Pangilinan J.L."/>
            <person name="Park R."/>
            <person name="Pearson M."/>
            <person name="Quesneville H."/>
            <person name="Rouhier N."/>
            <person name="Sakthikumar S."/>
            <person name="Salamov A.A."/>
            <person name="Schmutz J."/>
            <person name="Selles B."/>
            <person name="Shapiro H."/>
            <person name="Tanguay P."/>
            <person name="Tuskan G.A."/>
            <person name="Henrissat B."/>
            <person name="Van de Peer Y."/>
            <person name="Rouze P."/>
            <person name="Ellis J.G."/>
            <person name="Dodds P.N."/>
            <person name="Schein J.E."/>
            <person name="Zhong S."/>
            <person name="Hamelin R.C."/>
            <person name="Grigoriev I.V."/>
            <person name="Szabo L.J."/>
            <person name="Martin F."/>
        </authorList>
    </citation>
    <scope>NUCLEOTIDE SEQUENCE [LARGE SCALE GENOMIC DNA]</scope>
    <source>
        <strain evidence="3">98AG31 / pathotype 3-4-7</strain>
    </source>
</reference>
<evidence type="ECO:0000313" key="2">
    <source>
        <dbReference type="EMBL" id="EGG10134.1"/>
    </source>
</evidence>
<keyword evidence="1" id="KW-0732">Signal</keyword>
<evidence type="ECO:0000256" key="1">
    <source>
        <dbReference type="SAM" id="SignalP"/>
    </source>
</evidence>
<sequence length="145" mass="16235">MSWVRANPIFFLVLVFLLAGDLGSHIFADANYIECNYWWERPTKDNGNRDQCAVSNDGVPTYYTCKGCKRGDGKSPSADNCIDPHGRPLSTTGSFNCDGGVENNPESNSVRPIICYHLEAGVPMTYRCKTRHLHQRCPTESCTKR</sequence>
<dbReference type="KEGG" id="mlr:MELLADRAFT_123864"/>
<feature type="signal peptide" evidence="1">
    <location>
        <begin position="1"/>
        <end position="23"/>
    </location>
</feature>
<protein>
    <submittedName>
        <fullName evidence="2">Secreted protein</fullName>
    </submittedName>
</protein>
<gene>
    <name evidence="2" type="ORF">MELLADRAFT_123864</name>
</gene>
<dbReference type="AlphaFoldDB" id="F4RBP2"/>
<dbReference type="GeneID" id="18926506"/>
<dbReference type="RefSeq" id="XP_007406435.1">
    <property type="nucleotide sequence ID" value="XM_007406373.1"/>
</dbReference>
<proteinExistence type="predicted"/>
<evidence type="ECO:0000313" key="3">
    <source>
        <dbReference type="Proteomes" id="UP000001072"/>
    </source>
</evidence>
<dbReference type="InParanoid" id="F4RBP2"/>
<dbReference type="HOGENOM" id="CLU_1740947_0_0_1"/>
<accession>F4RBP2</accession>
<name>F4RBP2_MELLP</name>
<dbReference type="Proteomes" id="UP000001072">
    <property type="component" value="Unassembled WGS sequence"/>
</dbReference>
<keyword evidence="3" id="KW-1185">Reference proteome</keyword>
<feature type="chain" id="PRO_5003321484" evidence="1">
    <location>
        <begin position="24"/>
        <end position="145"/>
    </location>
</feature>